<evidence type="ECO:0000313" key="2">
    <source>
        <dbReference type="Proteomes" id="UP000515276"/>
    </source>
</evidence>
<accession>A0A7G5DMS3</accession>
<sequence>MDEAIKEGSFVSIPICTDPTKPKSELQLNLEKTQECATAIGNVCFAWATLESFQDRLIQSILGVKEQPLADTLLSNIDQREKVRIAIGLCYLKKLSDEWFAAIKWCLDQTDTDLRTRRNRIIHDKIHVSSQGVSRVQAKTGFRKPQAFQVEYYTEVIEPITPEEIWKLASDIREMIIRFDILWRAGYDHGKDWKKELEERSLMPKL</sequence>
<dbReference type="RefSeq" id="WP_182368982.1">
    <property type="nucleotide sequence ID" value="NZ_CP059139.1"/>
</dbReference>
<evidence type="ECO:0000313" key="1">
    <source>
        <dbReference type="EMBL" id="QMV63048.1"/>
    </source>
</evidence>
<reference evidence="1 2" key="1">
    <citation type="journal article" date="2020" name="G3 (Bethesda)">
        <title>CeMbio - The Caenorhabditis elegans Microbiome Resource.</title>
        <authorList>
            <person name="Dirksen P."/>
            <person name="Assie A."/>
            <person name="Zimmermann J."/>
            <person name="Zhang F."/>
            <person name="Tietje A.M."/>
            <person name="Marsh S.A."/>
            <person name="Felix M.A."/>
            <person name="Shapira M."/>
            <person name="Kaleta C."/>
            <person name="Schulenburg H."/>
            <person name="Samuel B."/>
        </authorList>
    </citation>
    <scope>NUCLEOTIDE SEQUENCE [LARGE SCALE GENOMIC DNA]</scope>
    <source>
        <strain evidence="1 2">MSPm1</strain>
    </source>
</reference>
<dbReference type="AlphaFoldDB" id="A0A7G5DMS3"/>
<dbReference type="EMBL" id="CP059139">
    <property type="protein sequence ID" value="QMV63048.1"/>
    <property type="molecule type" value="Genomic_DNA"/>
</dbReference>
<gene>
    <name evidence="1" type="ORF">HS968_24015</name>
</gene>
<dbReference type="Proteomes" id="UP000515276">
    <property type="component" value="Chromosome"/>
</dbReference>
<proteinExistence type="predicted"/>
<protein>
    <submittedName>
        <fullName evidence="1">Uncharacterized protein</fullName>
    </submittedName>
</protein>
<organism evidence="1 2">
    <name type="scientific">Pseudomonas berkeleyensis</name>
    <dbReference type="NCBI Taxonomy" id="2726956"/>
    <lineage>
        <taxon>Bacteria</taxon>
        <taxon>Pseudomonadati</taxon>
        <taxon>Pseudomonadota</taxon>
        <taxon>Gammaproteobacteria</taxon>
        <taxon>Pseudomonadales</taxon>
        <taxon>Pseudomonadaceae</taxon>
        <taxon>Pseudomonas</taxon>
    </lineage>
</organism>
<name>A0A7G5DMS3_9PSED</name>
<keyword evidence="2" id="KW-1185">Reference proteome</keyword>